<dbReference type="EMBL" id="LR031874">
    <property type="protein sequence ID" value="VDD20244.1"/>
    <property type="molecule type" value="Genomic_DNA"/>
</dbReference>
<dbReference type="AlphaFoldDB" id="A0A3P6D6G4"/>
<gene>
    <name evidence="1" type="ORF">BOLC2T07130H</name>
</gene>
<protein>
    <submittedName>
        <fullName evidence="1">Uncharacterized protein</fullName>
    </submittedName>
</protein>
<sequence>MLTALRPILMDCRLSEMIQKQSERFRTSSPKLIRTHLLLLVEAKLETCHQTCSKQPRA</sequence>
<evidence type="ECO:0000313" key="1">
    <source>
        <dbReference type="EMBL" id="VDD20244.1"/>
    </source>
</evidence>
<organism evidence="1">
    <name type="scientific">Brassica oleracea</name>
    <name type="common">Wild cabbage</name>
    <dbReference type="NCBI Taxonomy" id="3712"/>
    <lineage>
        <taxon>Eukaryota</taxon>
        <taxon>Viridiplantae</taxon>
        <taxon>Streptophyta</taxon>
        <taxon>Embryophyta</taxon>
        <taxon>Tracheophyta</taxon>
        <taxon>Spermatophyta</taxon>
        <taxon>Magnoliopsida</taxon>
        <taxon>eudicotyledons</taxon>
        <taxon>Gunneridae</taxon>
        <taxon>Pentapetalae</taxon>
        <taxon>rosids</taxon>
        <taxon>malvids</taxon>
        <taxon>Brassicales</taxon>
        <taxon>Brassicaceae</taxon>
        <taxon>Brassiceae</taxon>
        <taxon>Brassica</taxon>
    </lineage>
</organism>
<accession>A0A3P6D6G4</accession>
<name>A0A3P6D6G4_BRAOL</name>
<reference evidence="1" key="1">
    <citation type="submission" date="2018-11" db="EMBL/GenBank/DDBJ databases">
        <authorList>
            <consortium name="Genoscope - CEA"/>
            <person name="William W."/>
        </authorList>
    </citation>
    <scope>NUCLEOTIDE SEQUENCE</scope>
</reference>
<proteinExistence type="predicted"/>